<dbReference type="Proteomes" id="UP001596099">
    <property type="component" value="Unassembled WGS sequence"/>
</dbReference>
<evidence type="ECO:0000313" key="4">
    <source>
        <dbReference type="Proteomes" id="UP001596099"/>
    </source>
</evidence>
<keyword evidence="2" id="KW-0472">Membrane</keyword>
<organism evidence="3 4">
    <name type="scientific">Halomarina salina</name>
    <dbReference type="NCBI Taxonomy" id="1872699"/>
    <lineage>
        <taxon>Archaea</taxon>
        <taxon>Methanobacteriati</taxon>
        <taxon>Methanobacteriota</taxon>
        <taxon>Stenosarchaea group</taxon>
        <taxon>Halobacteria</taxon>
        <taxon>Halobacteriales</taxon>
        <taxon>Natronomonadaceae</taxon>
        <taxon>Halomarina</taxon>
    </lineage>
</organism>
<dbReference type="InterPro" id="IPR019198">
    <property type="entry name" value="Beta_propeller_containing"/>
</dbReference>
<dbReference type="PIRSF" id="PIRSF006425">
    <property type="entry name" value="UCP006425_WD40"/>
    <property type="match status" value="1"/>
</dbReference>
<feature type="compositionally biased region" description="Low complexity" evidence="1">
    <location>
        <begin position="93"/>
        <end position="121"/>
    </location>
</feature>
<keyword evidence="4" id="KW-1185">Reference proteome</keyword>
<comment type="caution">
    <text evidence="3">The sequence shown here is derived from an EMBL/GenBank/DDBJ whole genome shotgun (WGS) entry which is preliminary data.</text>
</comment>
<name>A0ABD5RMD2_9EURY</name>
<gene>
    <name evidence="3" type="ORF">ACFPYI_10625</name>
</gene>
<keyword evidence="2" id="KW-0812">Transmembrane</keyword>
<keyword evidence="2" id="KW-1133">Transmembrane helix</keyword>
<dbReference type="EMBL" id="JBHSQH010000001">
    <property type="protein sequence ID" value="MFC5971786.1"/>
    <property type="molecule type" value="Genomic_DNA"/>
</dbReference>
<dbReference type="SUPFAM" id="SSF50998">
    <property type="entry name" value="Quinoprotein alcohol dehydrogenase-like"/>
    <property type="match status" value="1"/>
</dbReference>
<dbReference type="Pfam" id="PF09826">
    <property type="entry name" value="Beta_propel"/>
    <property type="match status" value="1"/>
</dbReference>
<dbReference type="InterPro" id="IPR014441">
    <property type="entry name" value="UCP006425_b-propeller"/>
</dbReference>
<feature type="compositionally biased region" description="Basic and acidic residues" evidence="1">
    <location>
        <begin position="638"/>
        <end position="650"/>
    </location>
</feature>
<protein>
    <submittedName>
        <fullName evidence="3">Beta-propeller domain-containing protein</fullName>
    </submittedName>
</protein>
<feature type="transmembrane region" description="Helical" evidence="2">
    <location>
        <begin position="12"/>
        <end position="36"/>
    </location>
</feature>
<dbReference type="AlphaFoldDB" id="A0ABD5RMD2"/>
<proteinExistence type="predicted"/>
<accession>A0ABD5RMD2</accession>
<feature type="region of interest" description="Disordered" evidence="1">
    <location>
        <begin position="633"/>
        <end position="668"/>
    </location>
</feature>
<reference evidence="3 4" key="1">
    <citation type="journal article" date="2019" name="Int. J. Syst. Evol. Microbiol.">
        <title>The Global Catalogue of Microorganisms (GCM) 10K type strain sequencing project: providing services to taxonomists for standard genome sequencing and annotation.</title>
        <authorList>
            <consortium name="The Broad Institute Genomics Platform"/>
            <consortium name="The Broad Institute Genome Sequencing Center for Infectious Disease"/>
            <person name="Wu L."/>
            <person name="Ma J."/>
        </authorList>
    </citation>
    <scope>NUCLEOTIDE SEQUENCE [LARGE SCALE GENOMIC DNA]</scope>
    <source>
        <strain evidence="3 4">CGMCC 1.12543</strain>
    </source>
</reference>
<dbReference type="RefSeq" id="WP_247414671.1">
    <property type="nucleotide sequence ID" value="NZ_JALLGW010000001.1"/>
</dbReference>
<feature type="region of interest" description="Disordered" evidence="1">
    <location>
        <begin position="93"/>
        <end position="123"/>
    </location>
</feature>
<evidence type="ECO:0000313" key="3">
    <source>
        <dbReference type="EMBL" id="MFC5971786.1"/>
    </source>
</evidence>
<sequence>MRSPIPDTRRGVGVAMAVVVVVAAVGVAGLVGSALLPDEANADSPEPLSMVTSDSEESFASYLADGERRSGYYGVAVGGGAVAETAADGGRTDTAAATESAASAGAASGDDGGSAAPAHSSTNVQVTGIDEADVIKTDGKHIYYSGTRSGATQVIAALPADSPAAVASVPDGGRLFLVNETLVVIGSDRITGYDVSDPEDPTQRWEHALDAQVRTARLTDGQVYLVLSTAPRACPVEPVGGAEVACTDVLHPRDPMPVDTTYTVTTLDPHDGTVGDRVSFVGTYRSVVSMSENALYVTYTEYTDQREAMLQYLLNDGRSEIPDDVAARLEEVQGYDLSPQAEAVEVQATLEQWFRTLDAREQKEARETIYEGFRSYLDDRKRSLTTTHVVRVSTDDLSVEATGAVPGQPLDQFSIDEHDGHLRIATTVGGGTTESENDLYVLDAESLDITGEATGMGENERIYSVRFDGDRGYVVTFRQIDPYHVLDLSDPENPTVEGELKLPGVSTYLHPLGEDQVLGVGQEDGRVKLVVFDSSDPTDPTIAHETVLDARWSEAAHDHHAFLLDARKEVFFLPTETGGQVFDYSLDRVAEIDVDNPRRAVYIGDHLYVAGSELVVVDERTWTETARIELDAGPGYLTEERSRASDGGRDEPDEGETTPTSKVVAPVA</sequence>
<dbReference type="InterPro" id="IPR011047">
    <property type="entry name" value="Quinoprotein_ADH-like_sf"/>
</dbReference>
<evidence type="ECO:0000256" key="1">
    <source>
        <dbReference type="SAM" id="MobiDB-lite"/>
    </source>
</evidence>
<evidence type="ECO:0000256" key="2">
    <source>
        <dbReference type="SAM" id="Phobius"/>
    </source>
</evidence>